<dbReference type="PANTHER" id="PTHR22916">
    <property type="entry name" value="GLYCOSYLTRANSFERASE"/>
    <property type="match status" value="1"/>
</dbReference>
<dbReference type="EC" id="2.4.-.-" evidence="5"/>
<dbReference type="InterPro" id="IPR029044">
    <property type="entry name" value="Nucleotide-diphossugar_trans"/>
</dbReference>
<keyword evidence="2 5" id="KW-0328">Glycosyltransferase</keyword>
<dbReference type="AlphaFoldDB" id="A0A942TKC7"/>
<evidence type="ECO:0000256" key="3">
    <source>
        <dbReference type="ARBA" id="ARBA00022679"/>
    </source>
</evidence>
<keyword evidence="6" id="KW-1185">Reference proteome</keyword>
<evidence type="ECO:0000259" key="4">
    <source>
        <dbReference type="Pfam" id="PF00535"/>
    </source>
</evidence>
<sequence length="322" mass="37669">MKPLISIIVPVYNVQSYLTRCIDSILDQTFTNFELILVNDGSLDNSGEVCDEFAKKDSRIVVIHKENGGVSSARNVGIDVANGQYIGFIDSDDYIHPKMYEILYQYAIRHSSDIVMCDYLKVSEGENPIMRCDKALKLLHYTNIEALNQLYITEPRNSLGWIVVWNKLFKRKLFHELRFTEGRIYEDELIAHKVFYSCLKITYVADQLYYYYQRSDSYIGSSFSTKKFDRVYALKERVDFFRSIGQQHLFNLALKHFMEVFFWYYTKAKLDLNNVNKELKGMKRALDKSLIFLLKNPLIGLKQKIFLVLFVLNPKVLKVNKG</sequence>
<reference evidence="5 6" key="1">
    <citation type="submission" date="2021-05" db="EMBL/GenBank/DDBJ databases">
        <title>Novel Bacillus species.</title>
        <authorList>
            <person name="Liu G."/>
        </authorList>
    </citation>
    <scope>NUCLEOTIDE SEQUENCE [LARGE SCALE GENOMIC DNA]</scope>
    <source>
        <strain evidence="6">FJAT-49780</strain>
    </source>
</reference>
<dbReference type="CDD" id="cd00761">
    <property type="entry name" value="Glyco_tranf_GTA_type"/>
    <property type="match status" value="1"/>
</dbReference>
<evidence type="ECO:0000313" key="6">
    <source>
        <dbReference type="Proteomes" id="UP000681414"/>
    </source>
</evidence>
<gene>
    <name evidence="5" type="ORF">KHA97_21265</name>
</gene>
<dbReference type="EMBL" id="JAGYPG010000004">
    <property type="protein sequence ID" value="MBS4197579.1"/>
    <property type="molecule type" value="Genomic_DNA"/>
</dbReference>
<evidence type="ECO:0000256" key="1">
    <source>
        <dbReference type="ARBA" id="ARBA00006739"/>
    </source>
</evidence>
<evidence type="ECO:0000313" key="5">
    <source>
        <dbReference type="EMBL" id="MBS4197579.1"/>
    </source>
</evidence>
<dbReference type="RefSeq" id="WP_213126798.1">
    <property type="nucleotide sequence ID" value="NZ_JAGYPG010000004.1"/>
</dbReference>
<dbReference type="SUPFAM" id="SSF53448">
    <property type="entry name" value="Nucleotide-diphospho-sugar transferases"/>
    <property type="match status" value="1"/>
</dbReference>
<dbReference type="PANTHER" id="PTHR22916:SF51">
    <property type="entry name" value="GLYCOSYLTRANSFERASE EPSH-RELATED"/>
    <property type="match status" value="1"/>
</dbReference>
<dbReference type="Pfam" id="PF00535">
    <property type="entry name" value="Glycos_transf_2"/>
    <property type="match status" value="1"/>
</dbReference>
<name>A0A942TKC7_9BACI</name>
<protein>
    <submittedName>
        <fullName evidence="5">Glycosyltransferase</fullName>
        <ecNumber evidence="5">2.4.-.-</ecNumber>
    </submittedName>
</protein>
<feature type="domain" description="Glycosyltransferase 2-like" evidence="4">
    <location>
        <begin position="6"/>
        <end position="174"/>
    </location>
</feature>
<dbReference type="GO" id="GO:0016757">
    <property type="term" value="F:glycosyltransferase activity"/>
    <property type="evidence" value="ECO:0007669"/>
    <property type="project" value="UniProtKB-KW"/>
</dbReference>
<comment type="similarity">
    <text evidence="1">Belongs to the glycosyltransferase 2 family.</text>
</comment>
<dbReference type="Gene3D" id="3.90.550.10">
    <property type="entry name" value="Spore Coat Polysaccharide Biosynthesis Protein SpsA, Chain A"/>
    <property type="match status" value="1"/>
</dbReference>
<dbReference type="InterPro" id="IPR001173">
    <property type="entry name" value="Glyco_trans_2-like"/>
</dbReference>
<accession>A0A942TKC7</accession>
<evidence type="ECO:0000256" key="2">
    <source>
        <dbReference type="ARBA" id="ARBA00022676"/>
    </source>
</evidence>
<proteinExistence type="inferred from homology"/>
<keyword evidence="3 5" id="KW-0808">Transferase</keyword>
<dbReference type="Proteomes" id="UP000681414">
    <property type="component" value="Unassembled WGS sequence"/>
</dbReference>
<comment type="caution">
    <text evidence="5">The sequence shown here is derived from an EMBL/GenBank/DDBJ whole genome shotgun (WGS) entry which is preliminary data.</text>
</comment>
<organism evidence="5 6">
    <name type="scientific">Lederbergia citri</name>
    <dbReference type="NCBI Taxonomy" id="2833580"/>
    <lineage>
        <taxon>Bacteria</taxon>
        <taxon>Bacillati</taxon>
        <taxon>Bacillota</taxon>
        <taxon>Bacilli</taxon>
        <taxon>Bacillales</taxon>
        <taxon>Bacillaceae</taxon>
        <taxon>Lederbergia</taxon>
    </lineage>
</organism>